<proteinExistence type="predicted"/>
<evidence type="ECO:0000313" key="3">
    <source>
        <dbReference type="Proteomes" id="UP000296469"/>
    </source>
</evidence>
<accession>A0A4P7SIW8</accession>
<feature type="domain" description="N-acetyltransferase" evidence="1">
    <location>
        <begin position="13"/>
        <end position="147"/>
    </location>
</feature>
<dbReference type="PANTHER" id="PTHR43610">
    <property type="entry name" value="BLL6696 PROTEIN"/>
    <property type="match status" value="1"/>
</dbReference>
<keyword evidence="2" id="KW-0808">Transferase</keyword>
<dbReference type="GO" id="GO:0016747">
    <property type="term" value="F:acyltransferase activity, transferring groups other than amino-acyl groups"/>
    <property type="evidence" value="ECO:0007669"/>
    <property type="project" value="InterPro"/>
</dbReference>
<evidence type="ECO:0000259" key="1">
    <source>
        <dbReference type="Pfam" id="PF13302"/>
    </source>
</evidence>
<dbReference type="InterPro" id="IPR000182">
    <property type="entry name" value="GNAT_dom"/>
</dbReference>
<sequence>MEHDLVLTGHGVRLVPLRAEHAADLLACTDDAVWRGMSSPTPRTVADMARVVATALAAPGRYAFAVLEDATGGVVGSTSFYDVDLTAGRLEVGHTWYAPAVWGTHVNPACKLLLMAHAFEGWGVARVAYRVDERNHRSVAAVTKLGAVPEGRLRDHRLRPDGTRGASLYFSVLADEWPAVRGRLLARLAGAHVPDDRTHLLLVGGRAGVGKTTVASAVHDLLTARDVPHAVVEGDALDLAHPAPWEHGVAAANLADVWRRYRALGHRRLVVTNTVSVLEADVLAAAVGDRPHVTSVLLTADDATAHERLGRREHGASLTAHAQRSDAAARRLEAQAGADVHRVATDGRTPQDVAAEVLRLAGW</sequence>
<dbReference type="EMBL" id="CP039291">
    <property type="protein sequence ID" value="QCB92634.1"/>
    <property type="molecule type" value="Genomic_DNA"/>
</dbReference>
<dbReference type="AlphaFoldDB" id="A0A4P7SIW8"/>
<evidence type="ECO:0000313" key="2">
    <source>
        <dbReference type="EMBL" id="QCB92634.1"/>
    </source>
</evidence>
<dbReference type="Gene3D" id="3.40.630.30">
    <property type="match status" value="1"/>
</dbReference>
<protein>
    <submittedName>
        <fullName evidence="2">GNAT family N-acetyltransferase</fullName>
    </submittedName>
</protein>
<reference evidence="2 3" key="1">
    <citation type="submission" date="2019-04" db="EMBL/GenBank/DDBJ databases">
        <title>Isolation and identification of Cellulomonas shaoxiangyii sp. Nov. isolated from feces of the Tibetan antelopes (Pantholops hodgsonii) in the Qinghai-Tibet plateau of China.</title>
        <authorList>
            <person name="Tian Z."/>
        </authorList>
    </citation>
    <scope>NUCLEOTIDE SEQUENCE [LARGE SCALE GENOMIC DNA]</scope>
    <source>
        <strain evidence="2 3">Z28</strain>
    </source>
</reference>
<dbReference type="PANTHER" id="PTHR43610:SF1">
    <property type="entry name" value="N-ACETYLTRANSFERASE DOMAIN-CONTAINING PROTEIN"/>
    <property type="match status" value="1"/>
</dbReference>
<dbReference type="SUPFAM" id="SSF55729">
    <property type="entry name" value="Acyl-CoA N-acyltransferases (Nat)"/>
    <property type="match status" value="1"/>
</dbReference>
<organism evidence="2 3">
    <name type="scientific">Cellulomonas shaoxiangyii</name>
    <dbReference type="NCBI Taxonomy" id="2566013"/>
    <lineage>
        <taxon>Bacteria</taxon>
        <taxon>Bacillati</taxon>
        <taxon>Actinomycetota</taxon>
        <taxon>Actinomycetes</taxon>
        <taxon>Micrococcales</taxon>
        <taxon>Cellulomonadaceae</taxon>
        <taxon>Cellulomonas</taxon>
    </lineage>
</organism>
<dbReference type="InterPro" id="IPR016181">
    <property type="entry name" value="Acyl_CoA_acyltransferase"/>
</dbReference>
<dbReference type="OrthoDB" id="9795199at2"/>
<dbReference type="Gene3D" id="3.40.50.300">
    <property type="entry name" value="P-loop containing nucleotide triphosphate hydrolases"/>
    <property type="match status" value="1"/>
</dbReference>
<dbReference type="RefSeq" id="WP_135972963.1">
    <property type="nucleotide sequence ID" value="NZ_CP039291.1"/>
</dbReference>
<gene>
    <name evidence="2" type="ORF">E5225_02765</name>
</gene>
<name>A0A4P7SIW8_9CELL</name>
<dbReference type="Pfam" id="PF13302">
    <property type="entry name" value="Acetyltransf_3"/>
    <property type="match status" value="1"/>
</dbReference>
<dbReference type="KEGG" id="celz:E5225_02765"/>
<dbReference type="SUPFAM" id="SSF52540">
    <property type="entry name" value="P-loop containing nucleoside triphosphate hydrolases"/>
    <property type="match status" value="1"/>
</dbReference>
<dbReference type="Proteomes" id="UP000296469">
    <property type="component" value="Chromosome"/>
</dbReference>
<keyword evidence="3" id="KW-1185">Reference proteome</keyword>
<dbReference type="InterPro" id="IPR027417">
    <property type="entry name" value="P-loop_NTPase"/>
</dbReference>